<evidence type="ECO:0000256" key="7">
    <source>
        <dbReference type="SAM" id="MobiDB-lite"/>
    </source>
</evidence>
<keyword evidence="8" id="KW-1133">Transmembrane helix</keyword>
<dbReference type="InterPro" id="IPR001179">
    <property type="entry name" value="PPIase_FKBP_dom"/>
</dbReference>
<keyword evidence="4 5" id="KW-0413">Isomerase</keyword>
<evidence type="ECO:0000256" key="1">
    <source>
        <dbReference type="ARBA" id="ARBA00000971"/>
    </source>
</evidence>
<dbReference type="AlphaFoldDB" id="A0A6I4TBD1"/>
<organism evidence="10 11">
    <name type="scientific">Tsuneonella aeria</name>
    <dbReference type="NCBI Taxonomy" id="1837929"/>
    <lineage>
        <taxon>Bacteria</taxon>
        <taxon>Pseudomonadati</taxon>
        <taxon>Pseudomonadota</taxon>
        <taxon>Alphaproteobacteria</taxon>
        <taxon>Sphingomonadales</taxon>
        <taxon>Erythrobacteraceae</taxon>
        <taxon>Tsuneonella</taxon>
    </lineage>
</organism>
<keyword evidence="8" id="KW-0472">Membrane</keyword>
<reference evidence="10 11" key="1">
    <citation type="submission" date="2019-12" db="EMBL/GenBank/DDBJ databases">
        <title>Genomic-based taxomic classification of the family Erythrobacteraceae.</title>
        <authorList>
            <person name="Xu L."/>
        </authorList>
    </citation>
    <scope>NUCLEOTIDE SEQUENCE [LARGE SCALE GENOMIC DNA]</scope>
    <source>
        <strain evidence="10 11">100921-2</strain>
    </source>
</reference>
<comment type="caution">
    <text evidence="10">The sequence shown here is derived from an EMBL/GenBank/DDBJ whole genome shotgun (WGS) entry which is preliminary data.</text>
</comment>
<feature type="domain" description="PPIase FKBP-type" evidence="9">
    <location>
        <begin position="59"/>
        <end position="154"/>
    </location>
</feature>
<proteinExistence type="inferred from homology"/>
<dbReference type="SUPFAM" id="SSF54534">
    <property type="entry name" value="FKBP-like"/>
    <property type="match status" value="1"/>
</dbReference>
<feature type="transmembrane region" description="Helical" evidence="8">
    <location>
        <begin position="20"/>
        <end position="39"/>
    </location>
</feature>
<evidence type="ECO:0000256" key="6">
    <source>
        <dbReference type="RuleBase" id="RU003915"/>
    </source>
</evidence>
<dbReference type="OrthoDB" id="9812109at2"/>
<dbReference type="Gene3D" id="3.10.50.40">
    <property type="match status" value="1"/>
</dbReference>
<keyword evidence="8" id="KW-0812">Transmembrane</keyword>
<keyword evidence="11" id="KW-1185">Reference proteome</keyword>
<dbReference type="EC" id="5.2.1.8" evidence="6"/>
<dbReference type="PANTHER" id="PTHR43811">
    <property type="entry name" value="FKBP-TYPE PEPTIDYL-PROLYL CIS-TRANS ISOMERASE FKPA"/>
    <property type="match status" value="1"/>
</dbReference>
<accession>A0A6I4TBD1</accession>
<dbReference type="EMBL" id="WTZA01000001">
    <property type="protein sequence ID" value="MXO74641.1"/>
    <property type="molecule type" value="Genomic_DNA"/>
</dbReference>
<evidence type="ECO:0000313" key="10">
    <source>
        <dbReference type="EMBL" id="MXO74641.1"/>
    </source>
</evidence>
<evidence type="ECO:0000256" key="3">
    <source>
        <dbReference type="ARBA" id="ARBA00023110"/>
    </source>
</evidence>
<evidence type="ECO:0000313" key="11">
    <source>
        <dbReference type="Proteomes" id="UP000439522"/>
    </source>
</evidence>
<dbReference type="Proteomes" id="UP000439522">
    <property type="component" value="Unassembled WGS sequence"/>
</dbReference>
<keyword evidence="3 5" id="KW-0697">Rotamase</keyword>
<dbReference type="PANTHER" id="PTHR43811:SF23">
    <property type="entry name" value="FKBP-TYPE 22 KDA PEPTIDYL-PROLYL CIS-TRANS ISOMERASE"/>
    <property type="match status" value="1"/>
</dbReference>
<evidence type="ECO:0000256" key="8">
    <source>
        <dbReference type="SAM" id="Phobius"/>
    </source>
</evidence>
<dbReference type="PROSITE" id="PS50059">
    <property type="entry name" value="FKBP_PPIASE"/>
    <property type="match status" value="1"/>
</dbReference>
<evidence type="ECO:0000259" key="9">
    <source>
        <dbReference type="PROSITE" id="PS50059"/>
    </source>
</evidence>
<evidence type="ECO:0000256" key="4">
    <source>
        <dbReference type="ARBA" id="ARBA00023235"/>
    </source>
</evidence>
<name>A0A6I4TBD1_9SPHN</name>
<protein>
    <recommendedName>
        <fullName evidence="6">Peptidyl-prolyl cis-trans isomerase</fullName>
        <ecNumber evidence="6">5.2.1.8</ecNumber>
    </recommendedName>
</protein>
<dbReference type="GO" id="GO:0003755">
    <property type="term" value="F:peptidyl-prolyl cis-trans isomerase activity"/>
    <property type="evidence" value="ECO:0007669"/>
    <property type="project" value="UniProtKB-UniRule"/>
</dbReference>
<dbReference type="InterPro" id="IPR046357">
    <property type="entry name" value="PPIase_dom_sf"/>
</dbReference>
<comment type="catalytic activity">
    <reaction evidence="1 5 6">
        <text>[protein]-peptidylproline (omega=180) = [protein]-peptidylproline (omega=0)</text>
        <dbReference type="Rhea" id="RHEA:16237"/>
        <dbReference type="Rhea" id="RHEA-COMP:10747"/>
        <dbReference type="Rhea" id="RHEA-COMP:10748"/>
        <dbReference type="ChEBI" id="CHEBI:83833"/>
        <dbReference type="ChEBI" id="CHEBI:83834"/>
        <dbReference type="EC" id="5.2.1.8"/>
    </reaction>
</comment>
<dbReference type="RefSeq" id="WP_160610379.1">
    <property type="nucleotide sequence ID" value="NZ_WTZA01000001.1"/>
</dbReference>
<gene>
    <name evidence="10" type="ORF">GRI40_05315</name>
</gene>
<feature type="region of interest" description="Disordered" evidence="7">
    <location>
        <begin position="169"/>
        <end position="193"/>
    </location>
</feature>
<comment type="similarity">
    <text evidence="2 6">Belongs to the FKBP-type PPIase family.</text>
</comment>
<evidence type="ECO:0000256" key="5">
    <source>
        <dbReference type="PROSITE-ProRule" id="PRU00277"/>
    </source>
</evidence>
<evidence type="ECO:0000256" key="2">
    <source>
        <dbReference type="ARBA" id="ARBA00006577"/>
    </source>
</evidence>
<dbReference type="Pfam" id="PF00254">
    <property type="entry name" value="FKBP_C"/>
    <property type="match status" value="1"/>
</dbReference>
<sequence>MTDITRVPLQSIARGSLTKLWLAIAAAVLLAAGLAWAALPGGVEVDTIAEGTGPSPTAEDVVFVKYTGKLADGTVFDQSQALPFPTGGIIPDGMPMQVSGVVPGFSEALQKMQKGGKYLVRIPADKAYGASPPPGAPIPPNADLVFEVELVDFMSEADAQRRFQVLQQMMQGQQQGAPGQPAQPQAGAPSAPQ</sequence>